<dbReference type="PANTHER" id="PTHR24189">
    <property type="entry name" value="MYOTROPHIN"/>
    <property type="match status" value="1"/>
</dbReference>
<keyword evidence="1" id="KW-0677">Repeat</keyword>
<protein>
    <submittedName>
        <fullName evidence="4">Uncharacterized protein</fullName>
    </submittedName>
</protein>
<dbReference type="InterPro" id="IPR045592">
    <property type="entry name" value="DUF6461"/>
</dbReference>
<evidence type="ECO:0000256" key="1">
    <source>
        <dbReference type="ARBA" id="ARBA00022737"/>
    </source>
</evidence>
<dbReference type="SMART" id="SM00248">
    <property type="entry name" value="ANK"/>
    <property type="match status" value="2"/>
</dbReference>
<dbReference type="Gene3D" id="1.25.40.20">
    <property type="entry name" value="Ankyrin repeat-containing domain"/>
    <property type="match status" value="1"/>
</dbReference>
<gene>
    <name evidence="4" type="ORF">STRAU_1797</name>
</gene>
<reference evidence="4 5" key="1">
    <citation type="submission" date="2013-02" db="EMBL/GenBank/DDBJ databases">
        <title>Draft Genome Sequence of Streptomyces aurantiacus, Which Produces Setomimycin.</title>
        <authorList>
            <person name="Gruening B.A."/>
            <person name="Praeg A."/>
            <person name="Erxleben A."/>
            <person name="Guenther S."/>
            <person name="Mueller M."/>
        </authorList>
    </citation>
    <scope>NUCLEOTIDE SEQUENCE [LARGE SCALE GENOMIC DNA]</scope>
    <source>
        <strain evidence="4 5">JA 4570</strain>
    </source>
</reference>
<evidence type="ECO:0000313" key="5">
    <source>
        <dbReference type="Proteomes" id="UP000014629"/>
    </source>
</evidence>
<dbReference type="PROSITE" id="PS50088">
    <property type="entry name" value="ANK_REPEAT"/>
    <property type="match status" value="2"/>
</dbReference>
<accession>S3ZQT7</accession>
<dbReference type="InterPro" id="IPR050745">
    <property type="entry name" value="Multifunctional_regulatory"/>
</dbReference>
<dbReference type="PANTHER" id="PTHR24189:SF50">
    <property type="entry name" value="ANKYRIN REPEAT AND SOCS BOX PROTEIN 2"/>
    <property type="match status" value="1"/>
</dbReference>
<organism evidence="4 5">
    <name type="scientific">Streptomyces aurantiacus JA 4570</name>
    <dbReference type="NCBI Taxonomy" id="1286094"/>
    <lineage>
        <taxon>Bacteria</taxon>
        <taxon>Bacillati</taxon>
        <taxon>Actinomycetota</taxon>
        <taxon>Actinomycetes</taxon>
        <taxon>Kitasatosporales</taxon>
        <taxon>Streptomycetaceae</taxon>
        <taxon>Streptomyces</taxon>
        <taxon>Streptomyces aurantiacus group</taxon>
    </lineage>
</organism>
<dbReference type="Pfam" id="PF12796">
    <property type="entry name" value="Ank_2"/>
    <property type="match status" value="1"/>
</dbReference>
<evidence type="ECO:0000256" key="3">
    <source>
        <dbReference type="PROSITE-ProRule" id="PRU00023"/>
    </source>
</evidence>
<feature type="repeat" description="ANK" evidence="3">
    <location>
        <begin position="289"/>
        <end position="321"/>
    </location>
</feature>
<dbReference type="InterPro" id="IPR002110">
    <property type="entry name" value="Ankyrin_rpt"/>
</dbReference>
<dbReference type="AlphaFoldDB" id="S3ZQT7"/>
<dbReference type="InterPro" id="IPR036770">
    <property type="entry name" value="Ankyrin_rpt-contain_sf"/>
</dbReference>
<dbReference type="OrthoDB" id="3283992at2"/>
<keyword evidence="2 3" id="KW-0040">ANK repeat</keyword>
<dbReference type="PROSITE" id="PS50297">
    <property type="entry name" value="ANK_REP_REGION"/>
    <property type="match status" value="2"/>
</dbReference>
<dbReference type="EMBL" id="AOPZ01000067">
    <property type="protein sequence ID" value="EPH45169.1"/>
    <property type="molecule type" value="Genomic_DNA"/>
</dbReference>
<keyword evidence="5" id="KW-1185">Reference proteome</keyword>
<dbReference type="Pfam" id="PF20062">
    <property type="entry name" value="DUF6461"/>
    <property type="match status" value="1"/>
</dbReference>
<evidence type="ECO:0000256" key="2">
    <source>
        <dbReference type="ARBA" id="ARBA00023043"/>
    </source>
</evidence>
<proteinExistence type="predicted"/>
<dbReference type="RefSeq" id="WP_016639927.1">
    <property type="nucleotide sequence ID" value="NZ_AOPZ01000067.1"/>
</dbReference>
<comment type="caution">
    <text evidence="4">The sequence shown here is derived from an EMBL/GenBank/DDBJ whole genome shotgun (WGS) entry which is preliminary data.</text>
</comment>
<dbReference type="SUPFAM" id="SSF48403">
    <property type="entry name" value="Ankyrin repeat"/>
    <property type="match status" value="1"/>
</dbReference>
<evidence type="ECO:0000313" key="4">
    <source>
        <dbReference type="EMBL" id="EPH45169.1"/>
    </source>
</evidence>
<sequence length="584" mass="63263">MGFFDDLLLPEEPPGERTALVRLAPPGEDAARYAPPVDWFAPVLSSHLATAGAGPHVRVVMTGWSLWPRSATLHLSVFRTTRWRSADSTRQSGLRVGLLFSDGRRVTSLDAKEQRLLQWTGSDGRAHSTVTGQAVGLIPLDPGLDNSRRSTFKTDVDLYLAELPPPGIAHLVVEWPDEGVAETRTPIDTAALHAAAAQAVEVWPGLEPPDPAEQPGSFATIQMSGPPGFLAPPLSGHQRAALRHEEEERQRYVPRADWEGIGSEDWKDTSLIQVRLDAGAPPDARFGSEEATPLHRAAEHAAVGAVAALLAHGAEADPHDDEGHSPLWYAACNGDEDSVRRLIAAGADVWTPQTGLWSPGRLLLTTSLAPLVERLPGAMQLPAEEASAFREADALITAFGEQELHTEGLGICFVRGLTEDELIRRLGADPAQCPRADQEHAPFDLMDHQASLRYLGVTSVPGAPGGCVITQDGYMPDDDAVLRAISRGTAAYGIYFNPKGGTFGTLARDGDLVGREEIGLSPDESDPPAYWHFRFWQRRHAFPYGVDVLAYACAAAGLRISDGREALDHDIPRRWVELPPSLRR</sequence>
<dbReference type="Proteomes" id="UP000014629">
    <property type="component" value="Unassembled WGS sequence"/>
</dbReference>
<dbReference type="PATRIC" id="fig|1286094.4.peg.1775"/>
<feature type="repeat" description="ANK" evidence="3">
    <location>
        <begin position="322"/>
        <end position="349"/>
    </location>
</feature>
<name>S3ZQT7_9ACTN</name>